<proteinExistence type="evidence at transcript level"/>
<dbReference type="InterPro" id="IPR036388">
    <property type="entry name" value="WH-like_DNA-bd_sf"/>
</dbReference>
<dbReference type="PROSITE" id="PS50995">
    <property type="entry name" value="HTH_MARR_2"/>
    <property type="match status" value="1"/>
</dbReference>
<dbReference type="SUPFAM" id="SSF46785">
    <property type="entry name" value="Winged helix' DNA-binding domain"/>
    <property type="match status" value="1"/>
</dbReference>
<name>A0A6A7GEW5_9CRUS</name>
<sequence length="149" mass="17346">MKTLILASAITRAGKKLINEILEDYNISYIDYHLLYFLEKNPGETQYNILKSTLQTKSRINQLIRKLENLGYLEKKAVLVGALLKKPLYLTESGKEIVSKGRDIIYSHTLEKLTKEERESYKKYNEKMVEILINMRGSLGVKIPEFYKI</sequence>
<protein>
    <submittedName>
        <fullName evidence="2">MarR family transcriptional regulator</fullName>
    </submittedName>
</protein>
<dbReference type="InterPro" id="IPR036390">
    <property type="entry name" value="WH_DNA-bd_sf"/>
</dbReference>
<dbReference type="SMART" id="SM00347">
    <property type="entry name" value="HTH_MARR"/>
    <property type="match status" value="1"/>
</dbReference>
<accession>A0A6A7GEW5</accession>
<dbReference type="InterPro" id="IPR000835">
    <property type="entry name" value="HTH_MarR-typ"/>
</dbReference>
<dbReference type="Pfam" id="PF12802">
    <property type="entry name" value="MarR_2"/>
    <property type="match status" value="1"/>
</dbReference>
<dbReference type="EMBL" id="IACT01009664">
    <property type="protein sequence ID" value="LAC28772.1"/>
    <property type="molecule type" value="mRNA"/>
</dbReference>
<evidence type="ECO:0000313" key="2">
    <source>
        <dbReference type="EMBL" id="LAC28772.1"/>
    </source>
</evidence>
<feature type="domain" description="HTH marR-type" evidence="1">
    <location>
        <begin position="1"/>
        <end position="130"/>
    </location>
</feature>
<evidence type="ECO:0000259" key="1">
    <source>
        <dbReference type="PROSITE" id="PS50995"/>
    </source>
</evidence>
<dbReference type="AlphaFoldDB" id="A0A6A7GEW5"/>
<dbReference type="GO" id="GO:0003700">
    <property type="term" value="F:DNA-binding transcription factor activity"/>
    <property type="evidence" value="ECO:0007669"/>
    <property type="project" value="InterPro"/>
</dbReference>
<reference evidence="2" key="1">
    <citation type="submission" date="2017-11" db="EMBL/GenBank/DDBJ databases">
        <title>The sensing device of the deep-sea amphipod.</title>
        <authorList>
            <person name="Kobayashi H."/>
            <person name="Nagahama T."/>
            <person name="Arai W."/>
            <person name="Sasagawa Y."/>
            <person name="Umeda M."/>
            <person name="Hayashi T."/>
            <person name="Nikaido I."/>
            <person name="Watanabe H."/>
            <person name="Oguri K."/>
            <person name="Kitazato H."/>
            <person name="Fujioka K."/>
            <person name="Kido Y."/>
            <person name="Takami H."/>
        </authorList>
    </citation>
    <scope>NUCLEOTIDE SEQUENCE</scope>
    <source>
        <tissue evidence="2">Whole body</tissue>
    </source>
</reference>
<dbReference type="Gene3D" id="1.10.10.10">
    <property type="entry name" value="Winged helix-like DNA-binding domain superfamily/Winged helix DNA-binding domain"/>
    <property type="match status" value="1"/>
</dbReference>
<organism evidence="2">
    <name type="scientific">Hirondellea gigas</name>
    <dbReference type="NCBI Taxonomy" id="1518452"/>
    <lineage>
        <taxon>Eukaryota</taxon>
        <taxon>Metazoa</taxon>
        <taxon>Ecdysozoa</taxon>
        <taxon>Arthropoda</taxon>
        <taxon>Crustacea</taxon>
        <taxon>Multicrustacea</taxon>
        <taxon>Malacostraca</taxon>
        <taxon>Eumalacostraca</taxon>
        <taxon>Peracarida</taxon>
        <taxon>Amphipoda</taxon>
        <taxon>Amphilochidea</taxon>
        <taxon>Lysianassida</taxon>
        <taxon>Lysianassidira</taxon>
        <taxon>Lysianassoidea</taxon>
        <taxon>Lysianassidae</taxon>
        <taxon>Hirondellea</taxon>
    </lineage>
</organism>